<gene>
    <name evidence="2" type="ORF">V9T40_005375</name>
</gene>
<dbReference type="EMBL" id="JBBCAQ010000023">
    <property type="protein sequence ID" value="KAK7588130.1"/>
    <property type="molecule type" value="Genomic_DNA"/>
</dbReference>
<dbReference type="AlphaFoldDB" id="A0AAN9TVS9"/>
<sequence>MNFLRQRYYRQSDEPLNHSPQQQTSSFWNLLNTHGLGISAHLGAGIRLASSDNHGASDPSRTPRPNTNSVWDRYLGSTWHVGLNTHLGNNKQGQEGAAQHAHSGSLPIVGVIEDEKKQLINAELTTPQADTVWERLVNYLPWSRWNEQNCDSERKEECNNVSNNIFSRIFTRLFLRPRNKEELVGDIVEVGLNGQNKTTDSSKEYYQQLTLDNDGTAKQNDGWLQDFQTFANTVRQFFVERFSSYVTQGAKNEKFLRTMIRKSIFNIMNGTEPKFFNGNTKKTDNILFQTLSKYFTDERIRLTFPQVELVRMNIVRQNMSNEEEYNTWFNNHFVGWLPVTPPPAENNL</sequence>
<organism evidence="2 3">
    <name type="scientific">Parthenolecanium corni</name>
    <dbReference type="NCBI Taxonomy" id="536013"/>
    <lineage>
        <taxon>Eukaryota</taxon>
        <taxon>Metazoa</taxon>
        <taxon>Ecdysozoa</taxon>
        <taxon>Arthropoda</taxon>
        <taxon>Hexapoda</taxon>
        <taxon>Insecta</taxon>
        <taxon>Pterygota</taxon>
        <taxon>Neoptera</taxon>
        <taxon>Paraneoptera</taxon>
        <taxon>Hemiptera</taxon>
        <taxon>Sternorrhyncha</taxon>
        <taxon>Coccoidea</taxon>
        <taxon>Coccidae</taxon>
        <taxon>Parthenolecanium</taxon>
    </lineage>
</organism>
<accession>A0AAN9TVS9</accession>
<keyword evidence="3" id="KW-1185">Reference proteome</keyword>
<evidence type="ECO:0000256" key="1">
    <source>
        <dbReference type="SAM" id="MobiDB-lite"/>
    </source>
</evidence>
<proteinExistence type="predicted"/>
<protein>
    <submittedName>
        <fullName evidence="2">Uncharacterized protein</fullName>
    </submittedName>
</protein>
<evidence type="ECO:0000313" key="2">
    <source>
        <dbReference type="EMBL" id="KAK7588130.1"/>
    </source>
</evidence>
<comment type="caution">
    <text evidence="2">The sequence shown here is derived from an EMBL/GenBank/DDBJ whole genome shotgun (WGS) entry which is preliminary data.</text>
</comment>
<evidence type="ECO:0000313" key="3">
    <source>
        <dbReference type="Proteomes" id="UP001367676"/>
    </source>
</evidence>
<feature type="region of interest" description="Disordered" evidence="1">
    <location>
        <begin position="50"/>
        <end position="69"/>
    </location>
</feature>
<name>A0AAN9TVS9_9HEMI</name>
<reference evidence="2 3" key="1">
    <citation type="submission" date="2024-03" db="EMBL/GenBank/DDBJ databases">
        <title>Adaptation during the transition from Ophiocordyceps entomopathogen to insect associate is accompanied by gene loss and intensified selection.</title>
        <authorList>
            <person name="Ward C.M."/>
            <person name="Onetto C.A."/>
            <person name="Borneman A.R."/>
        </authorList>
    </citation>
    <scope>NUCLEOTIDE SEQUENCE [LARGE SCALE GENOMIC DNA]</scope>
    <source>
        <strain evidence="2">AWRI1</strain>
        <tissue evidence="2">Single Adult Female</tissue>
    </source>
</reference>
<dbReference type="Proteomes" id="UP001367676">
    <property type="component" value="Unassembled WGS sequence"/>
</dbReference>